<dbReference type="EMBL" id="BK032802">
    <property type="protein sequence ID" value="DAF61060.1"/>
    <property type="molecule type" value="Genomic_DNA"/>
</dbReference>
<evidence type="ECO:0000313" key="1">
    <source>
        <dbReference type="EMBL" id="DAF61060.1"/>
    </source>
</evidence>
<name>A0A8S5TCM6_9VIRU</name>
<proteinExistence type="predicted"/>
<protein>
    <submittedName>
        <fullName evidence="1">Tail assembly protein</fullName>
    </submittedName>
</protein>
<accession>A0A8S5TCM6</accession>
<reference evidence="1" key="1">
    <citation type="journal article" date="2021" name="Proc. Natl. Acad. Sci. U.S.A.">
        <title>A Catalog of Tens of Thousands of Viruses from Human Metagenomes Reveals Hidden Associations with Chronic Diseases.</title>
        <authorList>
            <person name="Tisza M.J."/>
            <person name="Buck C.B."/>
        </authorList>
    </citation>
    <scope>NUCLEOTIDE SEQUENCE</scope>
    <source>
        <strain evidence="1">Ctesc4</strain>
    </source>
</reference>
<sequence length="113" mass="12690">MSIEINVEDLQELVEENSPSLIVGGVRLRNIALLDADEFDRYEKLLRIGKYEDDTERGFNMGELLERYTELFILLAGGDTPKVRKVLESVTKVPGGLVTLIGKYFKVTQVGEA</sequence>
<organism evidence="1">
    <name type="scientific">Phage sp. ctesc4</name>
    <dbReference type="NCBI Taxonomy" id="2828008"/>
    <lineage>
        <taxon>Viruses</taxon>
    </lineage>
</organism>